<keyword evidence="2" id="KW-1185">Reference proteome</keyword>
<proteinExistence type="predicted"/>
<protein>
    <submittedName>
        <fullName evidence="1">Uncharacterized protein</fullName>
    </submittedName>
</protein>
<comment type="caution">
    <text evidence="1">The sequence shown here is derived from an EMBL/GenBank/DDBJ whole genome shotgun (WGS) entry which is preliminary data.</text>
</comment>
<gene>
    <name evidence="1" type="ORF">BJ138DRAFT_1166087</name>
</gene>
<evidence type="ECO:0000313" key="2">
    <source>
        <dbReference type="Proteomes" id="UP000790377"/>
    </source>
</evidence>
<sequence length="239" mass="24652">MIALFLAFSALVSSGALALPTARQLGVSCNLTDARLQVPANQTQLIAPTSAPAFVALGLGIQNYTCNATSSSYVLTGAVAELFDSSCLSGTPVFDSAPALAYTAWNATGDIMTAQEVISTLSIVPLPVVLGQHYYVPNPNGAGLSPKWDFTSSGGTSGNMVAYAVGAKIGDLPSPDTKVNIDSLMVKVVEGNLANEIFRVDNHGGQPPASCTAGGQNVTVKYTAQYWFFGGSVVPNSIV</sequence>
<accession>A0ACB7ZV23</accession>
<dbReference type="Proteomes" id="UP000790377">
    <property type="component" value="Unassembled WGS sequence"/>
</dbReference>
<evidence type="ECO:0000313" key="1">
    <source>
        <dbReference type="EMBL" id="KAH7904709.1"/>
    </source>
</evidence>
<feature type="non-terminal residue" evidence="1">
    <location>
        <position position="239"/>
    </location>
</feature>
<organism evidence="1 2">
    <name type="scientific">Hygrophoropsis aurantiaca</name>
    <dbReference type="NCBI Taxonomy" id="72124"/>
    <lineage>
        <taxon>Eukaryota</taxon>
        <taxon>Fungi</taxon>
        <taxon>Dikarya</taxon>
        <taxon>Basidiomycota</taxon>
        <taxon>Agaricomycotina</taxon>
        <taxon>Agaricomycetes</taxon>
        <taxon>Agaricomycetidae</taxon>
        <taxon>Boletales</taxon>
        <taxon>Coniophorineae</taxon>
        <taxon>Hygrophoropsidaceae</taxon>
        <taxon>Hygrophoropsis</taxon>
    </lineage>
</organism>
<name>A0ACB7ZV23_9AGAM</name>
<reference evidence="1" key="1">
    <citation type="journal article" date="2021" name="New Phytol.">
        <title>Evolutionary innovations through gain and loss of genes in the ectomycorrhizal Boletales.</title>
        <authorList>
            <person name="Wu G."/>
            <person name="Miyauchi S."/>
            <person name="Morin E."/>
            <person name="Kuo A."/>
            <person name="Drula E."/>
            <person name="Varga T."/>
            <person name="Kohler A."/>
            <person name="Feng B."/>
            <person name="Cao Y."/>
            <person name="Lipzen A."/>
            <person name="Daum C."/>
            <person name="Hundley H."/>
            <person name="Pangilinan J."/>
            <person name="Johnson J."/>
            <person name="Barry K."/>
            <person name="LaButti K."/>
            <person name="Ng V."/>
            <person name="Ahrendt S."/>
            <person name="Min B."/>
            <person name="Choi I.G."/>
            <person name="Park H."/>
            <person name="Plett J.M."/>
            <person name="Magnuson J."/>
            <person name="Spatafora J.W."/>
            <person name="Nagy L.G."/>
            <person name="Henrissat B."/>
            <person name="Grigoriev I.V."/>
            <person name="Yang Z.L."/>
            <person name="Xu J."/>
            <person name="Martin F.M."/>
        </authorList>
    </citation>
    <scope>NUCLEOTIDE SEQUENCE</scope>
    <source>
        <strain evidence="1">ATCC 28755</strain>
    </source>
</reference>
<dbReference type="EMBL" id="MU268383">
    <property type="protein sequence ID" value="KAH7904709.1"/>
    <property type="molecule type" value="Genomic_DNA"/>
</dbReference>